<feature type="compositionally biased region" description="Polar residues" evidence="3">
    <location>
        <begin position="153"/>
        <end position="166"/>
    </location>
</feature>
<dbReference type="AlphaFoldDB" id="F0X944"/>
<evidence type="ECO:0000256" key="2">
    <source>
        <dbReference type="ARBA" id="ARBA00023242"/>
    </source>
</evidence>
<feature type="compositionally biased region" description="Polar residues" evidence="3">
    <location>
        <begin position="109"/>
        <end position="121"/>
    </location>
</feature>
<evidence type="ECO:0000256" key="3">
    <source>
        <dbReference type="SAM" id="MobiDB-lite"/>
    </source>
</evidence>
<evidence type="ECO:0000313" key="5">
    <source>
        <dbReference type="Proteomes" id="UP000007796"/>
    </source>
</evidence>
<dbReference type="EMBL" id="GL629735">
    <property type="protein sequence ID" value="EFX05821.1"/>
    <property type="molecule type" value="Genomic_DNA"/>
</dbReference>
<dbReference type="eggNOG" id="KOG4161">
    <property type="taxonomic scope" value="Eukaryota"/>
</dbReference>
<accession>F0X944</accession>
<evidence type="ECO:0000313" key="4">
    <source>
        <dbReference type="EMBL" id="EFX05821.1"/>
    </source>
</evidence>
<organism evidence="5">
    <name type="scientific">Grosmannia clavigera (strain kw1407 / UAMH 11150)</name>
    <name type="common">Blue stain fungus</name>
    <name type="synonym">Graphiocladiella clavigera</name>
    <dbReference type="NCBI Taxonomy" id="655863"/>
    <lineage>
        <taxon>Eukaryota</taxon>
        <taxon>Fungi</taxon>
        <taxon>Dikarya</taxon>
        <taxon>Ascomycota</taxon>
        <taxon>Pezizomycotina</taxon>
        <taxon>Sordariomycetes</taxon>
        <taxon>Sordariomycetidae</taxon>
        <taxon>Ophiostomatales</taxon>
        <taxon>Ophiostomataceae</taxon>
        <taxon>Leptographium</taxon>
    </lineage>
</organism>
<dbReference type="RefSeq" id="XP_014175303.1">
    <property type="nucleotide sequence ID" value="XM_014319828.1"/>
</dbReference>
<sequence>MAGQGRSLLTPRAALDLLEHFDVADDPLAKAFLADILASDAAPRREIELLRQLSVLPVGCESAPAENGKTDKKESRKRQERASKPEEVQVSPFFDIDNEAEVNEKGHDNVTQSSDKSITSGAQASTRLVAVFTTTAILNAQPLSARPPETPPSHKTSFEEASSTSGRRAGPRDQKRELTSPFFTSREVDEKKPPKTPRTPKRAVSGLPFAPLTAARFGLIQEDLADDLFWLLVALVFLVRVAGRTSLPVFWAVKAAYPTADALADASPRALVTLLHPLGMSSVRCATIQRYARQWLEQPPRPGICSTVRRYPQLPEAEAESKARKGCTIAGDSQWEIGHLTQGAYTVDSWRIFCRDVLLGRSDSWQGRAGRCHSFQPEWMRVLPRDKELRACLRWMWMKEGWDWDPRTGNRTVL</sequence>
<dbReference type="GO" id="GO:0005634">
    <property type="term" value="C:nucleus"/>
    <property type="evidence" value="ECO:0007669"/>
    <property type="project" value="UniProtKB-SubCell"/>
</dbReference>
<dbReference type="SUPFAM" id="SSF48150">
    <property type="entry name" value="DNA-glycosylase"/>
    <property type="match status" value="1"/>
</dbReference>
<feature type="region of interest" description="Disordered" evidence="3">
    <location>
        <begin position="141"/>
        <end position="204"/>
    </location>
</feature>
<dbReference type="GO" id="GO:0003824">
    <property type="term" value="F:catalytic activity"/>
    <property type="evidence" value="ECO:0007669"/>
    <property type="project" value="InterPro"/>
</dbReference>
<proteinExistence type="predicted"/>
<dbReference type="STRING" id="655863.F0X944"/>
<dbReference type="OrthoDB" id="10265068at2759"/>
<name>F0X944_GROCL</name>
<dbReference type="InParanoid" id="F0X944"/>
<dbReference type="GO" id="GO:0003677">
    <property type="term" value="F:DNA binding"/>
    <property type="evidence" value="ECO:0007669"/>
    <property type="project" value="InterPro"/>
</dbReference>
<dbReference type="InterPro" id="IPR045138">
    <property type="entry name" value="MeCP2/MBD4"/>
</dbReference>
<keyword evidence="2" id="KW-0539">Nucleus</keyword>
<dbReference type="PANTHER" id="PTHR15074">
    <property type="entry name" value="METHYL-CPG-BINDING PROTEIN"/>
    <property type="match status" value="1"/>
</dbReference>
<dbReference type="GeneID" id="25977040"/>
<dbReference type="GO" id="GO:0006281">
    <property type="term" value="P:DNA repair"/>
    <property type="evidence" value="ECO:0007669"/>
    <property type="project" value="InterPro"/>
</dbReference>
<reference evidence="4 5" key="1">
    <citation type="journal article" date="2011" name="Proc. Natl. Acad. Sci. U.S.A.">
        <title>Genome and transcriptome analyses of the mountain pine beetle-fungal symbiont Grosmannia clavigera, a lodgepole pine pathogen.</title>
        <authorList>
            <person name="DiGuistini S."/>
            <person name="Wang Y."/>
            <person name="Liao N.Y."/>
            <person name="Taylor G."/>
            <person name="Tanguay P."/>
            <person name="Feau N."/>
            <person name="Henrissat B."/>
            <person name="Chan S.K."/>
            <person name="Hesse-Orce U."/>
            <person name="Alamouti S.M."/>
            <person name="Tsui C.K.M."/>
            <person name="Docking R.T."/>
            <person name="Levasseur A."/>
            <person name="Haridas S."/>
            <person name="Robertson G."/>
            <person name="Birol I."/>
            <person name="Holt R.A."/>
            <person name="Marra M.A."/>
            <person name="Hamelin R.C."/>
            <person name="Hirst M."/>
            <person name="Jones S.J.M."/>
            <person name="Bohlmann J."/>
            <person name="Breuil C."/>
        </authorList>
    </citation>
    <scope>NUCLEOTIDE SEQUENCE [LARGE SCALE GENOMIC DNA]</scope>
    <source>
        <strain evidence="5">kw1407 / UAMH 11150</strain>
    </source>
</reference>
<dbReference type="InterPro" id="IPR011257">
    <property type="entry name" value="DNA_glycosylase"/>
</dbReference>
<protein>
    <submittedName>
        <fullName evidence="4">Pre-mRNA splicing factor</fullName>
    </submittedName>
</protein>
<dbReference type="Proteomes" id="UP000007796">
    <property type="component" value="Unassembled WGS sequence"/>
</dbReference>
<dbReference type="Gene3D" id="1.10.340.30">
    <property type="entry name" value="Hypothetical protein, domain 2"/>
    <property type="match status" value="1"/>
</dbReference>
<gene>
    <name evidence="4" type="ORF">CMQ_3890</name>
</gene>
<keyword evidence="5" id="KW-1185">Reference proteome</keyword>
<dbReference type="HOGENOM" id="CLU_017748_0_0_1"/>
<feature type="region of interest" description="Disordered" evidence="3">
    <location>
        <begin position="61"/>
        <end position="121"/>
    </location>
</feature>
<dbReference type="PANTHER" id="PTHR15074:SF0">
    <property type="entry name" value="METHYL-CPG-BINDING DOMAIN PROTEIN 4-LIKE PROTEIN"/>
    <property type="match status" value="1"/>
</dbReference>
<evidence type="ECO:0000256" key="1">
    <source>
        <dbReference type="ARBA" id="ARBA00004123"/>
    </source>
</evidence>
<comment type="subcellular location">
    <subcellularLocation>
        <location evidence="1">Nucleus</location>
    </subcellularLocation>
</comment>